<dbReference type="AlphaFoldDB" id="A0A453BWD6"/>
<dbReference type="PANTHER" id="PTHR13780:SF131">
    <property type="entry name" value="SUCROSE NONFERMENTING 4-LIKE PROTEIN ISOFORM X1"/>
    <property type="match status" value="1"/>
</dbReference>
<keyword evidence="2 3" id="KW-0129">CBS domain</keyword>
<dbReference type="Gene3D" id="2.60.40.10">
    <property type="entry name" value="Immunoglobulins"/>
    <property type="match status" value="1"/>
</dbReference>
<reference evidence="6" key="2">
    <citation type="journal article" date="2017" name="Nat. Plants">
        <title>The Aegilops tauschii genome reveals multiple impacts of transposons.</title>
        <authorList>
            <person name="Zhao G."/>
            <person name="Zou C."/>
            <person name="Li K."/>
            <person name="Wang K."/>
            <person name="Li T."/>
            <person name="Gao L."/>
            <person name="Zhang X."/>
            <person name="Wang H."/>
            <person name="Yang Z."/>
            <person name="Liu X."/>
            <person name="Jiang W."/>
            <person name="Mao L."/>
            <person name="Kong X."/>
            <person name="Jiao Y."/>
            <person name="Jia J."/>
        </authorList>
    </citation>
    <scope>NUCLEOTIDE SEQUENCE [LARGE SCALE GENOMIC DNA]</scope>
    <source>
        <strain evidence="6">cv. AL8/78</strain>
    </source>
</reference>
<dbReference type="GO" id="GO:0009507">
    <property type="term" value="C:chloroplast"/>
    <property type="evidence" value="ECO:0007669"/>
    <property type="project" value="UniProtKB-ARBA"/>
</dbReference>
<evidence type="ECO:0000256" key="2">
    <source>
        <dbReference type="ARBA" id="ARBA00023122"/>
    </source>
</evidence>
<keyword evidence="1" id="KW-0677">Repeat</keyword>
<dbReference type="Gene3D" id="3.10.580.10">
    <property type="entry name" value="CBS-domain"/>
    <property type="match status" value="2"/>
</dbReference>
<dbReference type="InterPro" id="IPR032640">
    <property type="entry name" value="AMPK1_CBM"/>
</dbReference>
<accession>A0A453BWD6</accession>
<evidence type="ECO:0000259" key="4">
    <source>
        <dbReference type="PROSITE" id="PS51371"/>
    </source>
</evidence>
<dbReference type="EnsemblPlants" id="AET2Gv20657000.7">
    <property type="protein sequence ID" value="AET2Gv20657000.7"/>
    <property type="gene ID" value="AET2Gv20657000"/>
</dbReference>
<keyword evidence="6" id="KW-1185">Reference proteome</keyword>
<dbReference type="InterPro" id="IPR050511">
    <property type="entry name" value="AMPK_gamma/SDS23_families"/>
</dbReference>
<dbReference type="PROSITE" id="PS51371">
    <property type="entry name" value="CBS"/>
    <property type="match status" value="2"/>
</dbReference>
<feature type="domain" description="CBS" evidence="4">
    <location>
        <begin position="189"/>
        <end position="249"/>
    </location>
</feature>
<evidence type="ECO:0000313" key="5">
    <source>
        <dbReference type="EnsemblPlants" id="AET2Gv20657000.7"/>
    </source>
</evidence>
<proteinExistence type="predicted"/>
<dbReference type="Proteomes" id="UP000015105">
    <property type="component" value="Chromosome 2D"/>
</dbReference>
<evidence type="ECO:0000256" key="1">
    <source>
        <dbReference type="ARBA" id="ARBA00022737"/>
    </source>
</evidence>
<evidence type="ECO:0000313" key="6">
    <source>
        <dbReference type="Proteomes" id="UP000015105"/>
    </source>
</evidence>
<dbReference type="InterPro" id="IPR046342">
    <property type="entry name" value="CBS_dom_sf"/>
</dbReference>
<dbReference type="InterPro" id="IPR013783">
    <property type="entry name" value="Ig-like_fold"/>
</dbReference>
<dbReference type="SUPFAM" id="SSF81296">
    <property type="entry name" value="E set domains"/>
    <property type="match status" value="1"/>
</dbReference>
<name>A0A453BWD6_AEGTS</name>
<evidence type="ECO:0000256" key="3">
    <source>
        <dbReference type="PROSITE-ProRule" id="PRU00703"/>
    </source>
</evidence>
<dbReference type="InterPro" id="IPR014756">
    <property type="entry name" value="Ig_E-set"/>
</dbReference>
<protein>
    <recommendedName>
        <fullName evidence="4">CBS domain-containing protein</fullName>
    </recommendedName>
</protein>
<reference evidence="6" key="1">
    <citation type="journal article" date="2014" name="Science">
        <title>Ancient hybridizations among the ancestral genomes of bread wheat.</title>
        <authorList>
            <consortium name="International Wheat Genome Sequencing Consortium,"/>
            <person name="Marcussen T."/>
            <person name="Sandve S.R."/>
            <person name="Heier L."/>
            <person name="Spannagl M."/>
            <person name="Pfeifer M."/>
            <person name="Jakobsen K.S."/>
            <person name="Wulff B.B."/>
            <person name="Steuernagel B."/>
            <person name="Mayer K.F."/>
            <person name="Olsen O.A."/>
        </authorList>
    </citation>
    <scope>NUCLEOTIDE SEQUENCE [LARGE SCALE GENOMIC DNA]</scope>
    <source>
        <strain evidence="6">cv. AL8/78</strain>
    </source>
</reference>
<dbReference type="PANTHER" id="PTHR13780">
    <property type="entry name" value="AMP-ACTIVATED PROTEIN KINASE, GAMMA REGULATORY SUBUNIT"/>
    <property type="match status" value="1"/>
</dbReference>
<reference evidence="5" key="5">
    <citation type="journal article" date="2021" name="G3 (Bethesda)">
        <title>Aegilops tauschii genome assembly Aet v5.0 features greater sequence contiguity and improved annotation.</title>
        <authorList>
            <person name="Wang L."/>
            <person name="Zhu T."/>
            <person name="Rodriguez J.C."/>
            <person name="Deal K.R."/>
            <person name="Dubcovsky J."/>
            <person name="McGuire P.E."/>
            <person name="Lux T."/>
            <person name="Spannagl M."/>
            <person name="Mayer K.F.X."/>
            <person name="Baldrich P."/>
            <person name="Meyers B.C."/>
            <person name="Huo N."/>
            <person name="Gu Y.Q."/>
            <person name="Zhou H."/>
            <person name="Devos K.M."/>
            <person name="Bennetzen J.L."/>
            <person name="Unver T."/>
            <person name="Budak H."/>
            <person name="Gulick P.J."/>
            <person name="Galiba G."/>
            <person name="Kalapos B."/>
            <person name="Nelson D.R."/>
            <person name="Li P."/>
            <person name="You F.M."/>
            <person name="Luo M.C."/>
            <person name="Dvorak J."/>
        </authorList>
    </citation>
    <scope>NUCLEOTIDE SEQUENCE [LARGE SCALE GENOMIC DNA]</scope>
    <source>
        <strain evidence="5">cv. AL8/78</strain>
    </source>
</reference>
<sequence length="499" mass="55436">PRTKIPLFISPHANPYRPLPSRALLQPNPGCWSLDGLGSRLAIGPARRGGRATLTPRVLGPGLLQCWRECPMGLVGTEFQVVFDLPPGLYQYRFLVDGVWRCDDTKPIVRDEYGLISNEMLVTLVENNTHPAVQLEPSPIRRMNLDEGTILTTMPPEPPSRNPGMQIAVFRHRVSEILLHNTIYDVVPVSSKIAILDARLPVKQAFNIMHDEGLALVPLWDDGQGTVTGMLTASDFVLILRKLQRNIRVLGHEELEMHSVSAWKEAKLQYYGGADVAGMQRRPLVHVKDSDNLRDVALTIIQNEISSVPIFKSSMDISGIPLLNLATLPGILKFLCSKLQEQPEGYPILRNQISSIPIGTWSQHTGRASTRQLRTSGLSAPLITCLDFLLEDRISSIPIVDDNGSLLDVYSLSDIMALAENDVYACIELEQLTVENALELQYQVNGRRQCHTCLSTSTLLEVLDQLSVPGVRRLVVIEPMTRFVQGIISLRDTITFLVG</sequence>
<reference evidence="5" key="4">
    <citation type="submission" date="2019-03" db="UniProtKB">
        <authorList>
            <consortium name="EnsemblPlants"/>
        </authorList>
    </citation>
    <scope>IDENTIFICATION</scope>
</reference>
<reference evidence="5" key="3">
    <citation type="journal article" date="2017" name="Nature">
        <title>Genome sequence of the progenitor of the wheat D genome Aegilops tauschii.</title>
        <authorList>
            <person name="Luo M.C."/>
            <person name="Gu Y.Q."/>
            <person name="Puiu D."/>
            <person name="Wang H."/>
            <person name="Twardziok S.O."/>
            <person name="Deal K.R."/>
            <person name="Huo N."/>
            <person name="Zhu T."/>
            <person name="Wang L."/>
            <person name="Wang Y."/>
            <person name="McGuire P.E."/>
            <person name="Liu S."/>
            <person name="Long H."/>
            <person name="Ramasamy R.K."/>
            <person name="Rodriguez J.C."/>
            <person name="Van S.L."/>
            <person name="Yuan L."/>
            <person name="Wang Z."/>
            <person name="Xia Z."/>
            <person name="Xiao L."/>
            <person name="Anderson O.D."/>
            <person name="Ouyang S."/>
            <person name="Liang Y."/>
            <person name="Zimin A.V."/>
            <person name="Pertea G."/>
            <person name="Qi P."/>
            <person name="Bennetzen J.L."/>
            <person name="Dai X."/>
            <person name="Dawson M.W."/>
            <person name="Muller H.G."/>
            <person name="Kugler K."/>
            <person name="Rivarola-Duarte L."/>
            <person name="Spannagl M."/>
            <person name="Mayer K.F.X."/>
            <person name="Lu F.H."/>
            <person name="Bevan M.W."/>
            <person name="Leroy P."/>
            <person name="Li P."/>
            <person name="You F.M."/>
            <person name="Sun Q."/>
            <person name="Liu Z."/>
            <person name="Lyons E."/>
            <person name="Wicker T."/>
            <person name="Salzberg S.L."/>
            <person name="Devos K.M."/>
            <person name="Dvorak J."/>
        </authorList>
    </citation>
    <scope>NUCLEOTIDE SEQUENCE [LARGE SCALE GENOMIC DNA]</scope>
    <source>
        <strain evidence="5">cv. AL8/78</strain>
    </source>
</reference>
<dbReference type="SMART" id="SM00116">
    <property type="entry name" value="CBS"/>
    <property type="match status" value="3"/>
</dbReference>
<dbReference type="Pfam" id="PF00571">
    <property type="entry name" value="CBS"/>
    <property type="match status" value="3"/>
</dbReference>
<dbReference type="SUPFAM" id="SSF54631">
    <property type="entry name" value="CBS-domain pair"/>
    <property type="match status" value="2"/>
</dbReference>
<dbReference type="STRING" id="200361.A0A453BWD6"/>
<dbReference type="Gramene" id="AET2Gv20657000.7">
    <property type="protein sequence ID" value="AET2Gv20657000.7"/>
    <property type="gene ID" value="AET2Gv20657000"/>
</dbReference>
<organism evidence="5 6">
    <name type="scientific">Aegilops tauschii subsp. strangulata</name>
    <name type="common">Goatgrass</name>
    <dbReference type="NCBI Taxonomy" id="200361"/>
    <lineage>
        <taxon>Eukaryota</taxon>
        <taxon>Viridiplantae</taxon>
        <taxon>Streptophyta</taxon>
        <taxon>Embryophyta</taxon>
        <taxon>Tracheophyta</taxon>
        <taxon>Spermatophyta</taxon>
        <taxon>Magnoliopsida</taxon>
        <taxon>Liliopsida</taxon>
        <taxon>Poales</taxon>
        <taxon>Poaceae</taxon>
        <taxon>BOP clade</taxon>
        <taxon>Pooideae</taxon>
        <taxon>Triticodae</taxon>
        <taxon>Triticeae</taxon>
        <taxon>Triticinae</taxon>
        <taxon>Aegilops</taxon>
    </lineage>
</organism>
<dbReference type="Pfam" id="PF16561">
    <property type="entry name" value="AMPK1_CBM"/>
    <property type="match status" value="1"/>
</dbReference>
<dbReference type="CDD" id="cd02859">
    <property type="entry name" value="E_set_AMPKbeta_like_N"/>
    <property type="match status" value="1"/>
</dbReference>
<feature type="domain" description="CBS" evidence="4">
    <location>
        <begin position="369"/>
        <end position="429"/>
    </location>
</feature>
<dbReference type="InterPro" id="IPR000644">
    <property type="entry name" value="CBS_dom"/>
</dbReference>